<dbReference type="InterPro" id="IPR003012">
    <property type="entry name" value="Tet_transcr_reg_TetR"/>
</dbReference>
<dbReference type="EMBL" id="BJNE01000002">
    <property type="protein sequence ID" value="GEC11690.1"/>
    <property type="molecule type" value="Genomic_DNA"/>
</dbReference>
<dbReference type="RefSeq" id="WP_141356322.1">
    <property type="nucleotide sequence ID" value="NZ_BAAAWM010000001.1"/>
</dbReference>
<evidence type="ECO:0000256" key="2">
    <source>
        <dbReference type="ARBA" id="ARBA00023015"/>
    </source>
</evidence>
<name>A0ABQ0RIP9_GLUNI</name>
<proteinExistence type="predicted"/>
<dbReference type="InterPro" id="IPR036271">
    <property type="entry name" value="Tet_transcr_reg_TetR-rel_C_sf"/>
</dbReference>
<dbReference type="SUPFAM" id="SSF46689">
    <property type="entry name" value="Homeodomain-like"/>
    <property type="match status" value="1"/>
</dbReference>
<evidence type="ECO:0000313" key="5">
    <source>
        <dbReference type="EMBL" id="GEC11690.1"/>
    </source>
</evidence>
<reference evidence="5 6" key="1">
    <citation type="submission" date="2019-06" db="EMBL/GenBank/DDBJ databases">
        <title>Whole genome shotgun sequence of Glutamicibacter nicotianae NBRC 14234.</title>
        <authorList>
            <person name="Hosoyama A."/>
            <person name="Uohara A."/>
            <person name="Ohji S."/>
            <person name="Ichikawa N."/>
        </authorList>
    </citation>
    <scope>NUCLEOTIDE SEQUENCE [LARGE SCALE GENOMIC DNA]</scope>
    <source>
        <strain evidence="5 6">NBRC 14234</strain>
    </source>
</reference>
<sequence>MARPSKPKLSTTTIADAGLELVDAHGEFTVPQLAKVLSVSASSLYNHVQGKGEIIELMRGRAMAGIRLPDLGNVSWQEAVRDIATEYWASYSQHPRLIPLLTSHTVRDSTTLRVYDALAEAFALAGFEPKQRLQAITIVDSFVLGSALDAAAPKIVWEANAQSSSYFREALDADLPDSNRSRATFELGLSMLLDSFAQQVADATADSGNGPSRKP</sequence>
<evidence type="ECO:0000256" key="1">
    <source>
        <dbReference type="ARBA" id="ARBA00022491"/>
    </source>
</evidence>
<evidence type="ECO:0000259" key="4">
    <source>
        <dbReference type="Pfam" id="PF02909"/>
    </source>
</evidence>
<protein>
    <submittedName>
        <fullName evidence="5">Tetracycline repressor, C-all-alpha domain protein</fullName>
    </submittedName>
</protein>
<keyword evidence="3" id="KW-0804">Transcription</keyword>
<organism evidence="5 6">
    <name type="scientific">Glutamicibacter nicotianae</name>
    <name type="common">Arthrobacter nicotianae</name>
    <dbReference type="NCBI Taxonomy" id="37929"/>
    <lineage>
        <taxon>Bacteria</taxon>
        <taxon>Bacillati</taxon>
        <taxon>Actinomycetota</taxon>
        <taxon>Actinomycetes</taxon>
        <taxon>Micrococcales</taxon>
        <taxon>Micrococcaceae</taxon>
        <taxon>Glutamicibacter</taxon>
    </lineage>
</organism>
<dbReference type="SUPFAM" id="SSF48498">
    <property type="entry name" value="Tetracyclin repressor-like, C-terminal domain"/>
    <property type="match status" value="1"/>
</dbReference>
<comment type="caution">
    <text evidence="5">The sequence shown here is derived from an EMBL/GenBank/DDBJ whole genome shotgun (WGS) entry which is preliminary data.</text>
</comment>
<evidence type="ECO:0000256" key="3">
    <source>
        <dbReference type="ARBA" id="ARBA00023163"/>
    </source>
</evidence>
<feature type="domain" description="Tetracycline repressor TetR C-terminal" evidence="4">
    <location>
        <begin position="68"/>
        <end position="194"/>
    </location>
</feature>
<evidence type="ECO:0000313" key="6">
    <source>
        <dbReference type="Proteomes" id="UP000316242"/>
    </source>
</evidence>
<keyword evidence="6" id="KW-1185">Reference proteome</keyword>
<accession>A0ABQ0RIP9</accession>
<dbReference type="PRINTS" id="PR00400">
    <property type="entry name" value="TETREPRESSOR"/>
</dbReference>
<keyword evidence="2" id="KW-0805">Transcription regulation</keyword>
<dbReference type="Proteomes" id="UP000316242">
    <property type="component" value="Unassembled WGS sequence"/>
</dbReference>
<dbReference type="InterPro" id="IPR009057">
    <property type="entry name" value="Homeodomain-like_sf"/>
</dbReference>
<keyword evidence="1" id="KW-0678">Repressor</keyword>
<dbReference type="Gene3D" id="1.10.357.10">
    <property type="entry name" value="Tetracycline Repressor, domain 2"/>
    <property type="match status" value="1"/>
</dbReference>
<gene>
    <name evidence="5" type="ORF">ANI01nite_08930</name>
</gene>
<dbReference type="InterPro" id="IPR004111">
    <property type="entry name" value="Repressor_TetR_C"/>
</dbReference>
<dbReference type="Pfam" id="PF02909">
    <property type="entry name" value="TetR_C_1"/>
    <property type="match status" value="1"/>
</dbReference>